<organism evidence="5 6">
    <name type="scientific">Paracoccus thiocyanatus</name>
    <dbReference type="NCBI Taxonomy" id="34006"/>
    <lineage>
        <taxon>Bacteria</taxon>
        <taxon>Pseudomonadati</taxon>
        <taxon>Pseudomonadota</taxon>
        <taxon>Alphaproteobacteria</taxon>
        <taxon>Rhodobacterales</taxon>
        <taxon>Paracoccaceae</taxon>
        <taxon>Paracoccus</taxon>
    </lineage>
</organism>
<dbReference type="EMBL" id="QFCQ01000060">
    <property type="protein sequence ID" value="RDW12901.1"/>
    <property type="molecule type" value="Genomic_DNA"/>
</dbReference>
<evidence type="ECO:0000256" key="2">
    <source>
        <dbReference type="ARBA" id="ARBA00022723"/>
    </source>
</evidence>
<evidence type="ECO:0000256" key="3">
    <source>
        <dbReference type="ARBA" id="ARBA00023239"/>
    </source>
</evidence>
<keyword evidence="3" id="KW-0456">Lyase</keyword>
<feature type="domain" description="HpcH/HpaI aldolase/citrate lyase" evidence="4">
    <location>
        <begin position="30"/>
        <end position="234"/>
    </location>
</feature>
<sequence length="256" mass="26898">MMIGTQRLRAKLEAAEPVLGMMINFDSLWFVDMLALSGFDFIMLDGEHGVLNPAQCEIMLRAAHSGGLSVLARAPNDPHEIQRFLDMGTEGVFVPHVQSVQDAQAAGAAMKYPPLGSRGLTTITRAANYGIDIHPRDFVAATNAQIICGAMVETVAGVEQIDAIAASPAVDAILIGSGDLAASMGLPGERKHPDVLAASRKVTERARAHGKWIAHAASDAQGARQAFAEGAHMVIAPAMAMVVGAGRGFVSHAKDI</sequence>
<dbReference type="GO" id="GO:0046872">
    <property type="term" value="F:metal ion binding"/>
    <property type="evidence" value="ECO:0007669"/>
    <property type="project" value="UniProtKB-KW"/>
</dbReference>
<dbReference type="Pfam" id="PF03328">
    <property type="entry name" value="HpcH_HpaI"/>
    <property type="match status" value="1"/>
</dbReference>
<keyword evidence="6" id="KW-1185">Reference proteome</keyword>
<evidence type="ECO:0000313" key="6">
    <source>
        <dbReference type="Proteomes" id="UP000256679"/>
    </source>
</evidence>
<accession>A0A3D8PCB2</accession>
<gene>
    <name evidence="5" type="ORF">DIE28_11075</name>
</gene>
<evidence type="ECO:0000259" key="4">
    <source>
        <dbReference type="Pfam" id="PF03328"/>
    </source>
</evidence>
<dbReference type="InterPro" id="IPR050251">
    <property type="entry name" value="HpcH-HpaI_aldolase"/>
</dbReference>
<comment type="similarity">
    <text evidence="1">Belongs to the HpcH/HpaI aldolase family.</text>
</comment>
<keyword evidence="2" id="KW-0479">Metal-binding</keyword>
<proteinExistence type="inferred from homology"/>
<dbReference type="GO" id="GO:0005737">
    <property type="term" value="C:cytoplasm"/>
    <property type="evidence" value="ECO:0007669"/>
    <property type="project" value="TreeGrafter"/>
</dbReference>
<evidence type="ECO:0000256" key="1">
    <source>
        <dbReference type="ARBA" id="ARBA00005568"/>
    </source>
</evidence>
<reference evidence="5 6" key="1">
    <citation type="submission" date="2018-05" db="EMBL/GenBank/DDBJ databases">
        <title>Whole genome sequencing of Paracoccus thiocyanatus SST.</title>
        <authorList>
            <person name="Ghosh W."/>
            <person name="Rameez M.J."/>
            <person name="Roy C."/>
        </authorList>
    </citation>
    <scope>NUCLEOTIDE SEQUENCE [LARGE SCALE GENOMIC DNA]</scope>
    <source>
        <strain evidence="5 6">SST</strain>
    </source>
</reference>
<protein>
    <submittedName>
        <fullName evidence="5">Siderophore biosynthesis protein SbnG</fullName>
    </submittedName>
</protein>
<dbReference type="GO" id="GO:0016832">
    <property type="term" value="F:aldehyde-lyase activity"/>
    <property type="evidence" value="ECO:0007669"/>
    <property type="project" value="TreeGrafter"/>
</dbReference>
<comment type="caution">
    <text evidence="5">The sequence shown here is derived from an EMBL/GenBank/DDBJ whole genome shotgun (WGS) entry which is preliminary data.</text>
</comment>
<evidence type="ECO:0000313" key="5">
    <source>
        <dbReference type="EMBL" id="RDW12901.1"/>
    </source>
</evidence>
<dbReference type="InterPro" id="IPR040442">
    <property type="entry name" value="Pyrv_kinase-like_dom_sf"/>
</dbReference>
<dbReference type="InterPro" id="IPR015813">
    <property type="entry name" value="Pyrv/PenolPyrv_kinase-like_dom"/>
</dbReference>
<dbReference type="PANTHER" id="PTHR30502">
    <property type="entry name" value="2-KETO-3-DEOXY-L-RHAMNONATE ALDOLASE"/>
    <property type="match status" value="1"/>
</dbReference>
<dbReference type="Proteomes" id="UP000256679">
    <property type="component" value="Unassembled WGS sequence"/>
</dbReference>
<dbReference type="SUPFAM" id="SSF51621">
    <property type="entry name" value="Phosphoenolpyruvate/pyruvate domain"/>
    <property type="match status" value="1"/>
</dbReference>
<dbReference type="PANTHER" id="PTHR30502:SF0">
    <property type="entry name" value="PHOSPHOENOLPYRUVATE CARBOXYLASE FAMILY PROTEIN"/>
    <property type="match status" value="1"/>
</dbReference>
<name>A0A3D8PCB2_9RHOB</name>
<dbReference type="Gene3D" id="3.20.20.60">
    <property type="entry name" value="Phosphoenolpyruvate-binding domains"/>
    <property type="match status" value="1"/>
</dbReference>
<dbReference type="AlphaFoldDB" id="A0A3D8PCB2"/>
<dbReference type="InterPro" id="IPR005000">
    <property type="entry name" value="Aldolase/citrate-lyase_domain"/>
</dbReference>
<dbReference type="RefSeq" id="WP_115756087.1">
    <property type="nucleotide sequence ID" value="NZ_QFCQ01000060.1"/>
</dbReference>